<dbReference type="InterPro" id="IPR050275">
    <property type="entry name" value="PGM_Phosphatase"/>
</dbReference>
<dbReference type="EC" id="3.1.3.-" evidence="1"/>
<organism evidence="1 2">
    <name type="scientific">Arthrobacter halodurans</name>
    <dbReference type="NCBI Taxonomy" id="516699"/>
    <lineage>
        <taxon>Bacteria</taxon>
        <taxon>Bacillati</taxon>
        <taxon>Actinomycetota</taxon>
        <taxon>Actinomycetes</taxon>
        <taxon>Micrococcales</taxon>
        <taxon>Micrococcaceae</taxon>
        <taxon>Arthrobacter</taxon>
    </lineage>
</organism>
<dbReference type="InterPro" id="IPR013078">
    <property type="entry name" value="His_Pase_superF_clade-1"/>
</dbReference>
<dbReference type="InterPro" id="IPR029033">
    <property type="entry name" value="His_PPase_superfam"/>
</dbReference>
<keyword evidence="1" id="KW-0378">Hydrolase</keyword>
<dbReference type="RefSeq" id="WP_373972016.1">
    <property type="nucleotide sequence ID" value="NZ_JBHDLJ010000006.1"/>
</dbReference>
<dbReference type="EMBL" id="JBHDLJ010000006">
    <property type="protein sequence ID" value="MFB0834846.1"/>
    <property type="molecule type" value="Genomic_DNA"/>
</dbReference>
<dbReference type="CDD" id="cd07067">
    <property type="entry name" value="HP_PGM_like"/>
    <property type="match status" value="1"/>
</dbReference>
<dbReference type="Pfam" id="PF00300">
    <property type="entry name" value="His_Phos_1"/>
    <property type="match status" value="1"/>
</dbReference>
<dbReference type="Gene3D" id="3.40.50.1240">
    <property type="entry name" value="Phosphoglycerate mutase-like"/>
    <property type="match status" value="1"/>
</dbReference>
<accession>A0ABV4UNJ8</accession>
<gene>
    <name evidence="1" type="ORF">ACETWP_09620</name>
</gene>
<keyword evidence="2" id="KW-1185">Reference proteome</keyword>
<proteinExistence type="predicted"/>
<name>A0ABV4UNJ8_9MICC</name>
<evidence type="ECO:0000313" key="2">
    <source>
        <dbReference type="Proteomes" id="UP001575652"/>
    </source>
</evidence>
<reference evidence="1 2" key="1">
    <citation type="submission" date="2024-09" db="EMBL/GenBank/DDBJ databases">
        <authorList>
            <person name="Salinas-Garcia M.A."/>
            <person name="Prieme A."/>
        </authorList>
    </citation>
    <scope>NUCLEOTIDE SEQUENCE [LARGE SCALE GENOMIC DNA]</scope>
    <source>
        <strain evidence="1 2">DSM 21081</strain>
    </source>
</reference>
<evidence type="ECO:0000313" key="1">
    <source>
        <dbReference type="EMBL" id="MFB0834846.1"/>
    </source>
</evidence>
<sequence>MPTATVHLLRHGEVHNPDRVLYGRLPEFHLSELGRAMADRVADHFAARRAAGARIVHLAASPLTRAQETAAPTAAALDLEIVTEPRIIEAANHFEGLSDIKSRLREPKHWPYLLNPLRPSWGEPYAEQVARVMAAVREHRDAAVEIGGRGAEAILVAHQLPIWVTRRAAENKPLWHDPRHRECTLASVTSLDFEGERLVAVRYTEPCADLLANAANTPGA</sequence>
<dbReference type="PANTHER" id="PTHR48100">
    <property type="entry name" value="BROAD-SPECIFICITY PHOSPHATASE YOR283W-RELATED"/>
    <property type="match status" value="1"/>
</dbReference>
<dbReference type="SUPFAM" id="SSF53254">
    <property type="entry name" value="Phosphoglycerate mutase-like"/>
    <property type="match status" value="1"/>
</dbReference>
<dbReference type="Proteomes" id="UP001575652">
    <property type="component" value="Unassembled WGS sequence"/>
</dbReference>
<protein>
    <submittedName>
        <fullName evidence="1">Histidine phosphatase family protein</fullName>
        <ecNumber evidence="1">3.1.3.-</ecNumber>
    </submittedName>
</protein>
<comment type="caution">
    <text evidence="1">The sequence shown here is derived from an EMBL/GenBank/DDBJ whole genome shotgun (WGS) entry which is preliminary data.</text>
</comment>
<dbReference type="PANTHER" id="PTHR48100:SF51">
    <property type="entry name" value="PHOSPHOGLYCERATE MUTASE"/>
    <property type="match status" value="1"/>
</dbReference>
<dbReference type="SMART" id="SM00855">
    <property type="entry name" value="PGAM"/>
    <property type="match status" value="1"/>
</dbReference>
<dbReference type="GO" id="GO:0016787">
    <property type="term" value="F:hydrolase activity"/>
    <property type="evidence" value="ECO:0007669"/>
    <property type="project" value="UniProtKB-KW"/>
</dbReference>